<dbReference type="Pfam" id="PF07331">
    <property type="entry name" value="TctB"/>
    <property type="match status" value="1"/>
</dbReference>
<feature type="transmembrane region" description="Helical" evidence="1">
    <location>
        <begin position="39"/>
        <end position="61"/>
    </location>
</feature>
<dbReference type="AlphaFoldDB" id="A0A1H3A168"/>
<keyword evidence="4" id="KW-1185">Reference proteome</keyword>
<keyword evidence="1" id="KW-0472">Membrane</keyword>
<evidence type="ECO:0000313" key="4">
    <source>
        <dbReference type="Proteomes" id="UP000199441"/>
    </source>
</evidence>
<organism evidence="3 4">
    <name type="scientific">Litoreibacter albidus</name>
    <dbReference type="NCBI Taxonomy" id="670155"/>
    <lineage>
        <taxon>Bacteria</taxon>
        <taxon>Pseudomonadati</taxon>
        <taxon>Pseudomonadota</taxon>
        <taxon>Alphaproteobacteria</taxon>
        <taxon>Rhodobacterales</taxon>
        <taxon>Roseobacteraceae</taxon>
        <taxon>Litoreibacter</taxon>
    </lineage>
</organism>
<feature type="transmembrane region" description="Helical" evidence="1">
    <location>
        <begin position="82"/>
        <end position="115"/>
    </location>
</feature>
<evidence type="ECO:0000256" key="1">
    <source>
        <dbReference type="SAM" id="Phobius"/>
    </source>
</evidence>
<feature type="domain" description="DUF1468" evidence="2">
    <location>
        <begin position="12"/>
        <end position="148"/>
    </location>
</feature>
<dbReference type="InterPro" id="IPR009936">
    <property type="entry name" value="DUF1468"/>
</dbReference>
<keyword evidence="1" id="KW-1133">Transmembrane helix</keyword>
<dbReference type="EMBL" id="FNOI01000005">
    <property type="protein sequence ID" value="SDX22924.1"/>
    <property type="molecule type" value="Genomic_DNA"/>
</dbReference>
<dbReference type="Proteomes" id="UP000199441">
    <property type="component" value="Unassembled WGS sequence"/>
</dbReference>
<proteinExistence type="predicted"/>
<protein>
    <submittedName>
        <fullName evidence="3">Tripartite tricarboxylate transporter TctB family protein</fullName>
    </submittedName>
</protein>
<evidence type="ECO:0000259" key="2">
    <source>
        <dbReference type="Pfam" id="PF07331"/>
    </source>
</evidence>
<gene>
    <name evidence="3" type="ORF">SAMN04488001_2682</name>
</gene>
<sequence length="152" mass="16397">MLLNRQMVFLYVTLAVSVGYLITALSLGAPIADSGLTPAFFPTLVGAMAIVFCSILIVQALRAKPEQDTAPSSDEGGSYTHLWVVAAIFLYIVAFKPLGYFLSSSLFVFALILLFSTLEKLVIKAAIAVAIVAVAYVMFQQLFGVRLPTLWG</sequence>
<reference evidence="4" key="1">
    <citation type="submission" date="2016-10" db="EMBL/GenBank/DDBJ databases">
        <authorList>
            <person name="Varghese N."/>
            <person name="Submissions S."/>
        </authorList>
    </citation>
    <scope>NUCLEOTIDE SEQUENCE [LARGE SCALE GENOMIC DNA]</scope>
    <source>
        <strain evidence="4">DSM 26922</strain>
    </source>
</reference>
<accession>A0A1H3A168</accession>
<name>A0A1H3A168_9RHOB</name>
<feature type="transmembrane region" description="Helical" evidence="1">
    <location>
        <begin position="121"/>
        <end position="139"/>
    </location>
</feature>
<feature type="transmembrane region" description="Helical" evidence="1">
    <location>
        <begin position="7"/>
        <end position="27"/>
    </location>
</feature>
<dbReference type="OrthoDB" id="7854646at2"/>
<dbReference type="STRING" id="670155.SAMN04488001_2682"/>
<keyword evidence="1" id="KW-0812">Transmembrane</keyword>
<evidence type="ECO:0000313" key="3">
    <source>
        <dbReference type="EMBL" id="SDX22924.1"/>
    </source>
</evidence>